<evidence type="ECO:0000313" key="2">
    <source>
        <dbReference type="EMBL" id="SNS45938.1"/>
    </source>
</evidence>
<dbReference type="InterPro" id="IPR016024">
    <property type="entry name" value="ARM-type_fold"/>
</dbReference>
<dbReference type="InterPro" id="IPR011989">
    <property type="entry name" value="ARM-like"/>
</dbReference>
<evidence type="ECO:0000256" key="1">
    <source>
        <dbReference type="SAM" id="MobiDB-lite"/>
    </source>
</evidence>
<dbReference type="Proteomes" id="UP000198280">
    <property type="component" value="Unassembled WGS sequence"/>
</dbReference>
<gene>
    <name evidence="2" type="ORF">SAMN05216252_10660</name>
</gene>
<evidence type="ECO:0000313" key="3">
    <source>
        <dbReference type="Proteomes" id="UP000198280"/>
    </source>
</evidence>
<sequence length="434" mass="47285">MLRRRRKRRPTELRDVTRWGRLCAAADVEGLLRELRGAAGDEDAAYDRAAALKALAAAPPRLWLLLDRAARAQEGAPPAPGDSEPLRLLLAAMDRDGRTRQAAVEELAVHSGPLVASALALRTADWVDQVRDPALEALLRRTAPDEAAAAVRLLLRLRGRSRAVHTPEAYRGVLAAPEARRAVRALAADADPLTRRFGVELALQLGEFVRGDLVRTALRDPDQVCRRLCAERLLQMDPDQAGRLLWARSAAVRELAVAALPDDVPAARLTAPLADPARIVRAQARWRLYSRGEPPALAYRRQLLRCGPQSPPRLVAGLVTGLGECGDASDGPLLLRVAREVRAPWPPVVRRAAVRAAGRLVPREGLLRQLAPLAVDPDPGVAREAFEALSKVAGQVPVETVWVGRTRPEPGVRKAAERVRRAAQRQAQAGHRPR</sequence>
<dbReference type="EMBL" id="FZOF01000006">
    <property type="protein sequence ID" value="SNS45938.1"/>
    <property type="molecule type" value="Genomic_DNA"/>
</dbReference>
<accession>A0A239ENW4</accession>
<dbReference type="SUPFAM" id="SSF48371">
    <property type="entry name" value="ARM repeat"/>
    <property type="match status" value="1"/>
</dbReference>
<dbReference type="AlphaFoldDB" id="A0A239ENW4"/>
<name>A0A239ENW4_9ACTN</name>
<feature type="compositionally biased region" description="Low complexity" evidence="1">
    <location>
        <begin position="424"/>
        <end position="434"/>
    </location>
</feature>
<evidence type="ECO:0008006" key="4">
    <source>
        <dbReference type="Google" id="ProtNLM"/>
    </source>
</evidence>
<dbReference type="Gene3D" id="1.25.10.10">
    <property type="entry name" value="Leucine-rich Repeat Variant"/>
    <property type="match status" value="1"/>
</dbReference>
<protein>
    <recommendedName>
        <fullName evidence="4">HEAT repeat protein</fullName>
    </recommendedName>
</protein>
<keyword evidence="3" id="KW-1185">Reference proteome</keyword>
<reference evidence="2 3" key="1">
    <citation type="submission" date="2017-06" db="EMBL/GenBank/DDBJ databases">
        <authorList>
            <person name="Kim H.J."/>
            <person name="Triplett B.A."/>
        </authorList>
    </citation>
    <scope>NUCLEOTIDE SEQUENCE [LARGE SCALE GENOMIC DNA]</scope>
    <source>
        <strain evidence="2 3">CGMCC 4.1858</strain>
    </source>
</reference>
<feature type="compositionally biased region" description="Basic and acidic residues" evidence="1">
    <location>
        <begin position="409"/>
        <end position="420"/>
    </location>
</feature>
<proteinExistence type="predicted"/>
<organism evidence="2 3">
    <name type="scientific">Actinacidiphila glaucinigra</name>
    <dbReference type="NCBI Taxonomy" id="235986"/>
    <lineage>
        <taxon>Bacteria</taxon>
        <taxon>Bacillati</taxon>
        <taxon>Actinomycetota</taxon>
        <taxon>Actinomycetes</taxon>
        <taxon>Kitasatosporales</taxon>
        <taxon>Streptomycetaceae</taxon>
        <taxon>Actinacidiphila</taxon>
    </lineage>
</organism>
<feature type="region of interest" description="Disordered" evidence="1">
    <location>
        <begin position="409"/>
        <end position="434"/>
    </location>
</feature>